<evidence type="ECO:0000313" key="2">
    <source>
        <dbReference type="Proteomes" id="UP001317001"/>
    </source>
</evidence>
<dbReference type="Gene3D" id="3.40.50.1820">
    <property type="entry name" value="alpha/beta hydrolase"/>
    <property type="match status" value="1"/>
</dbReference>
<gene>
    <name evidence="1" type="ORF">NPX36_12770</name>
</gene>
<dbReference type="SUPFAM" id="SSF53474">
    <property type="entry name" value="alpha/beta-Hydrolases"/>
    <property type="match status" value="1"/>
</dbReference>
<dbReference type="GO" id="GO:0016787">
    <property type="term" value="F:hydrolase activity"/>
    <property type="evidence" value="ECO:0007669"/>
    <property type="project" value="UniProtKB-KW"/>
</dbReference>
<accession>A0ABY5NRM8</accession>
<dbReference type="InterPro" id="IPR029058">
    <property type="entry name" value="AB_hydrolase_fold"/>
</dbReference>
<evidence type="ECO:0000313" key="1">
    <source>
        <dbReference type="EMBL" id="UUV21183.1"/>
    </source>
</evidence>
<name>A0ABY5NRM8_9FLAO</name>
<protein>
    <submittedName>
        <fullName evidence="1">Alpha/beta hydrolase</fullName>
    </submittedName>
</protein>
<proteinExistence type="predicted"/>
<organism evidence="1 2">
    <name type="scientific">Paenimyroides aestuarii</name>
    <dbReference type="NCBI Taxonomy" id="2968490"/>
    <lineage>
        <taxon>Bacteria</taxon>
        <taxon>Pseudomonadati</taxon>
        <taxon>Bacteroidota</taxon>
        <taxon>Flavobacteriia</taxon>
        <taxon>Flavobacteriales</taxon>
        <taxon>Flavobacteriaceae</taxon>
        <taxon>Paenimyroides</taxon>
    </lineage>
</organism>
<keyword evidence="1" id="KW-0378">Hydrolase</keyword>
<dbReference type="Proteomes" id="UP001317001">
    <property type="component" value="Chromosome"/>
</dbReference>
<keyword evidence="2" id="KW-1185">Reference proteome</keyword>
<dbReference type="EMBL" id="CP102382">
    <property type="protein sequence ID" value="UUV21183.1"/>
    <property type="molecule type" value="Genomic_DNA"/>
</dbReference>
<sequence length="217" mass="25589">MKNIYFIPGMAANCGIFEHIKLNDSKFKMHFVEWLEPSKNEPLQGYCKRLSEQIVSENPILVGVSFGGIIAQEIAKIIPTEKVIIISSVKDPSEFPIRINWAKKWKLYRFFPTSYFNLFEHLTKKLVSSKKIQQRIDMYQKYLSVRSVNYLDWAFKNVILWENKNPVSNVYHLHGTKDHIFPHKRIKNAHFLENGTHVMVLVNARWINKKLEEILEK</sequence>
<reference evidence="1 2" key="1">
    <citation type="submission" date="2022-08" db="EMBL/GenBank/DDBJ databases">
        <title>Myroides zhujiangensis sp. nov., a novel bacterium isolated from sediment in the Pearl River Estuary.</title>
        <authorList>
            <person name="Cui L."/>
        </authorList>
    </citation>
    <scope>NUCLEOTIDE SEQUENCE [LARGE SCALE GENOMIC DNA]</scope>
    <source>
        <strain evidence="1 2">SCSIO 72103</strain>
    </source>
</reference>
<dbReference type="RefSeq" id="WP_257499109.1">
    <property type="nucleotide sequence ID" value="NZ_CP102382.1"/>
</dbReference>